<keyword evidence="2" id="KW-0808">Transferase</keyword>
<dbReference type="PANTHER" id="PTHR10534">
    <property type="entry name" value="PYRIDOXAL KINASE"/>
    <property type="match status" value="1"/>
</dbReference>
<dbReference type="InterPro" id="IPR029056">
    <property type="entry name" value="Ribokinase-like"/>
</dbReference>
<dbReference type="EMBL" id="JANGCH010000002">
    <property type="protein sequence ID" value="MCQ5121040.1"/>
    <property type="molecule type" value="Genomic_DNA"/>
</dbReference>
<organism evidence="7 8">
    <name type="scientific">Massilicoli timonensis</name>
    <dbReference type="NCBI Taxonomy" id="2015901"/>
    <lineage>
        <taxon>Bacteria</taxon>
        <taxon>Bacillati</taxon>
        <taxon>Bacillota</taxon>
        <taxon>Erysipelotrichia</taxon>
        <taxon>Erysipelotrichales</taxon>
        <taxon>Erysipelotrichaceae</taxon>
        <taxon>Massilicoli</taxon>
    </lineage>
</organism>
<reference evidence="7 8" key="1">
    <citation type="submission" date="2022-06" db="EMBL/GenBank/DDBJ databases">
        <title>Isolation of gut microbiota from human fecal samples.</title>
        <authorList>
            <person name="Pamer E.G."/>
            <person name="Barat B."/>
            <person name="Waligurski E."/>
            <person name="Medina S."/>
            <person name="Paddock L."/>
            <person name="Mostad J."/>
        </authorList>
    </citation>
    <scope>NUCLEOTIDE SEQUENCE [LARGE SCALE GENOMIC DNA]</scope>
    <source>
        <strain evidence="7 8">DFI.6.1</strain>
    </source>
</reference>
<evidence type="ECO:0000259" key="6">
    <source>
        <dbReference type="Pfam" id="PF08543"/>
    </source>
</evidence>
<sequence length="268" mass="29692">MKRVLVINSMVAHSHVGITAQLPVFTQAGIEATVLPCGLFSANLAFPQTAVSDASQWLIAALKQYERMAVSFDGICIGMLGKKEVIFSLLPYLHLHASAIKVIDPVFADHGVYYRGFDETYVQALSQLIPYFDVMTPNMSEACFLMGENPKELFAWQTLLKKMAGRFQIQVVITGVQLDEDQSHLYILYGDEKQAQTIKIPKEQDYCGAGDVFSALLCRELIEGKRMGEAVASAVFTLQGLFADALKKQRDPLMGLPLYEKAPFLDEG</sequence>
<evidence type="ECO:0000256" key="5">
    <source>
        <dbReference type="ARBA" id="ARBA00022840"/>
    </source>
</evidence>
<evidence type="ECO:0000313" key="8">
    <source>
        <dbReference type="Proteomes" id="UP001524435"/>
    </source>
</evidence>
<proteinExistence type="predicted"/>
<evidence type="ECO:0000256" key="4">
    <source>
        <dbReference type="ARBA" id="ARBA00022777"/>
    </source>
</evidence>
<protein>
    <recommendedName>
        <fullName evidence="1">pyridoxal kinase</fullName>
        <ecNumber evidence="1">2.7.1.35</ecNumber>
    </recommendedName>
</protein>
<keyword evidence="5" id="KW-0067">ATP-binding</keyword>
<feature type="domain" description="Pyridoxamine kinase/Phosphomethylpyrimidine kinase" evidence="6">
    <location>
        <begin position="17"/>
        <end position="246"/>
    </location>
</feature>
<dbReference type="InterPro" id="IPR004625">
    <property type="entry name" value="PyrdxlKinase"/>
</dbReference>
<evidence type="ECO:0000256" key="3">
    <source>
        <dbReference type="ARBA" id="ARBA00022741"/>
    </source>
</evidence>
<dbReference type="Pfam" id="PF08543">
    <property type="entry name" value="Phos_pyr_kin"/>
    <property type="match status" value="1"/>
</dbReference>
<dbReference type="InterPro" id="IPR013749">
    <property type="entry name" value="PM/HMP-P_kinase-1"/>
</dbReference>
<keyword evidence="3" id="KW-0547">Nucleotide-binding</keyword>
<dbReference type="Gene3D" id="3.40.1190.20">
    <property type="match status" value="1"/>
</dbReference>
<dbReference type="PANTHER" id="PTHR10534:SF2">
    <property type="entry name" value="PYRIDOXAL KINASE"/>
    <property type="match status" value="1"/>
</dbReference>
<evidence type="ECO:0000313" key="7">
    <source>
        <dbReference type="EMBL" id="MCQ5121040.1"/>
    </source>
</evidence>
<keyword evidence="4 7" id="KW-0418">Kinase</keyword>
<name>A0ABT1SIL6_9FIRM</name>
<dbReference type="RefSeq" id="WP_256197353.1">
    <property type="nucleotide sequence ID" value="NZ_CALVCM010000001.1"/>
</dbReference>
<dbReference type="SUPFAM" id="SSF53613">
    <property type="entry name" value="Ribokinase-like"/>
    <property type="match status" value="1"/>
</dbReference>
<accession>A0ABT1SIL6</accession>
<gene>
    <name evidence="7" type="ORF">NE663_02035</name>
</gene>
<evidence type="ECO:0000256" key="2">
    <source>
        <dbReference type="ARBA" id="ARBA00022679"/>
    </source>
</evidence>
<dbReference type="Proteomes" id="UP001524435">
    <property type="component" value="Unassembled WGS sequence"/>
</dbReference>
<comment type="caution">
    <text evidence="7">The sequence shown here is derived from an EMBL/GenBank/DDBJ whole genome shotgun (WGS) entry which is preliminary data.</text>
</comment>
<dbReference type="GO" id="GO:0016301">
    <property type="term" value="F:kinase activity"/>
    <property type="evidence" value="ECO:0007669"/>
    <property type="project" value="UniProtKB-KW"/>
</dbReference>
<keyword evidence="8" id="KW-1185">Reference proteome</keyword>
<evidence type="ECO:0000256" key="1">
    <source>
        <dbReference type="ARBA" id="ARBA00012104"/>
    </source>
</evidence>
<dbReference type="EC" id="2.7.1.35" evidence="1"/>